<dbReference type="PANTHER" id="PTHR45817">
    <property type="entry name" value="LYSYL OXIDASE-LIKE-RELATED"/>
    <property type="match status" value="1"/>
</dbReference>
<evidence type="ECO:0000313" key="4">
    <source>
        <dbReference type="EMBL" id="MCW1926429.1"/>
    </source>
</evidence>
<feature type="domain" description="GH29D-like beta-sandwich" evidence="3">
    <location>
        <begin position="146"/>
        <end position="209"/>
    </location>
</feature>
<dbReference type="PANTHER" id="PTHR45817:SF4">
    <property type="entry name" value="LYSYL OXIDASE-LIKE-RELATED"/>
    <property type="match status" value="1"/>
</dbReference>
<organism evidence="4 5">
    <name type="scientific">Luteolibacter arcticus</name>
    <dbReference type="NCBI Taxonomy" id="1581411"/>
    <lineage>
        <taxon>Bacteria</taxon>
        <taxon>Pseudomonadati</taxon>
        <taxon>Verrucomicrobiota</taxon>
        <taxon>Verrucomicrobiia</taxon>
        <taxon>Verrucomicrobiales</taxon>
        <taxon>Verrucomicrobiaceae</taxon>
        <taxon>Luteolibacter</taxon>
    </lineage>
</organism>
<gene>
    <name evidence="4" type="ORF">OKA05_28015</name>
</gene>
<comment type="caution">
    <text evidence="4">The sequence shown here is derived from an EMBL/GenBank/DDBJ whole genome shotgun (WGS) entry which is preliminary data.</text>
</comment>
<reference evidence="4 5" key="1">
    <citation type="submission" date="2022-10" db="EMBL/GenBank/DDBJ databases">
        <title>Luteolibacter arcticus strain CCTCC AB 2014275, whole genome shotgun sequencing project.</title>
        <authorList>
            <person name="Zhao G."/>
            <person name="Shen L."/>
        </authorList>
    </citation>
    <scope>NUCLEOTIDE SEQUENCE [LARGE SCALE GENOMIC DNA]</scope>
    <source>
        <strain evidence="4 5">CCTCC AB 2014275</strain>
    </source>
</reference>
<feature type="domain" description="Peptidase C-terminal archaeal/bacterial" evidence="2">
    <location>
        <begin position="49"/>
        <end position="117"/>
    </location>
</feature>
<dbReference type="EMBL" id="JAPDDT010000026">
    <property type="protein sequence ID" value="MCW1926429.1"/>
    <property type="molecule type" value="Genomic_DNA"/>
</dbReference>
<dbReference type="InterPro" id="IPR059177">
    <property type="entry name" value="GH29D-like_dom"/>
</dbReference>
<protein>
    <submittedName>
        <fullName evidence="4">Lysyl oxidase family protein</fullName>
    </submittedName>
</protein>
<keyword evidence="1" id="KW-0732">Signal</keyword>
<evidence type="ECO:0000313" key="5">
    <source>
        <dbReference type="Proteomes" id="UP001320876"/>
    </source>
</evidence>
<name>A0ABT3GSB8_9BACT</name>
<evidence type="ECO:0000259" key="2">
    <source>
        <dbReference type="Pfam" id="PF04151"/>
    </source>
</evidence>
<dbReference type="Gene3D" id="2.60.120.380">
    <property type="match status" value="2"/>
</dbReference>
<evidence type="ECO:0000259" key="3">
    <source>
        <dbReference type="Pfam" id="PF13290"/>
    </source>
</evidence>
<proteinExistence type="predicted"/>
<dbReference type="Pfam" id="PF01186">
    <property type="entry name" value="Lysyl_oxidase"/>
    <property type="match status" value="1"/>
</dbReference>
<dbReference type="InterPro" id="IPR001695">
    <property type="entry name" value="Lysyl_oxidase"/>
</dbReference>
<dbReference type="RefSeq" id="WP_264490537.1">
    <property type="nucleotide sequence ID" value="NZ_JAPDDT010000026.1"/>
</dbReference>
<evidence type="ECO:0000256" key="1">
    <source>
        <dbReference type="SAM" id="SignalP"/>
    </source>
</evidence>
<accession>A0ABT3GSB8</accession>
<keyword evidence="5" id="KW-1185">Reference proteome</keyword>
<dbReference type="Pfam" id="PF04151">
    <property type="entry name" value="PPC"/>
    <property type="match status" value="1"/>
</dbReference>
<sequence length="509" mass="53926">MKVLLPLLLGVLCSLPVIAHIEVTPFPKVVQGGVPLAGLTSTDPHGMIVYRVVVPEGTARLTVTTNGGTGNLELYLRKSVHPSYGGADADFDSRFPGTRQRLQVEAPSAGVWFIGLQGANGGYNGVKMVAVTKQAKGAVAAAVLNPPPGIYPGATTCTLKAKGATVRYTLDGSDPTASSPVAPASLSITSDTTVKARSFSSKGVVGPVVEGFYQIHPAGEVRDLDSLGVIHHLGSAKGGRHLFRVPVAAGQRLSVVAEGGKGKSTISVRHGSIPPTGKPAKGDTSFIRGTTRVVIPETTAGDYFLAVDAATAYSGRTVMALVAGDGADLTPWALTLEPYTSTETFDPASCEVQEGMIDAGERRLLRYTTEIRNIGGFDMVMPDPEGNPFFEFQECHGHYHFKGFAASRLLDLEGNELRSGRKVSFCLLDTNRWDRGANSRTRFNCSKQGIQAGWGDAYDSGLPGQWIEIDTLPAGDYQLELTVNPDGILAETNYENNTVVIPVTIPAED</sequence>
<dbReference type="Proteomes" id="UP001320876">
    <property type="component" value="Unassembled WGS sequence"/>
</dbReference>
<dbReference type="InterPro" id="IPR050912">
    <property type="entry name" value="LOX-like_protein"/>
</dbReference>
<feature type="signal peptide" evidence="1">
    <location>
        <begin position="1"/>
        <end position="19"/>
    </location>
</feature>
<dbReference type="Pfam" id="PF13290">
    <property type="entry name" value="CHB_HEX_C_1"/>
    <property type="match status" value="1"/>
</dbReference>
<dbReference type="InterPro" id="IPR007280">
    <property type="entry name" value="Peptidase_C_arc/bac"/>
</dbReference>
<feature type="chain" id="PRO_5046350077" evidence="1">
    <location>
        <begin position="20"/>
        <end position="509"/>
    </location>
</feature>